<feature type="compositionally biased region" description="Basic and acidic residues" evidence="1">
    <location>
        <begin position="78"/>
        <end position="88"/>
    </location>
</feature>
<dbReference type="OrthoDB" id="4159136at2759"/>
<evidence type="ECO:0000313" key="3">
    <source>
        <dbReference type="Proteomes" id="UP000241462"/>
    </source>
</evidence>
<organism evidence="2 3">
    <name type="scientific">Coniella lustricola</name>
    <dbReference type="NCBI Taxonomy" id="2025994"/>
    <lineage>
        <taxon>Eukaryota</taxon>
        <taxon>Fungi</taxon>
        <taxon>Dikarya</taxon>
        <taxon>Ascomycota</taxon>
        <taxon>Pezizomycotina</taxon>
        <taxon>Sordariomycetes</taxon>
        <taxon>Sordariomycetidae</taxon>
        <taxon>Diaporthales</taxon>
        <taxon>Schizoparmaceae</taxon>
        <taxon>Coniella</taxon>
    </lineage>
</organism>
<protein>
    <submittedName>
        <fullName evidence="2">Uncharacterized protein</fullName>
    </submittedName>
</protein>
<gene>
    <name evidence="2" type="ORF">BD289DRAFT_478291</name>
</gene>
<name>A0A2T3AMY3_9PEZI</name>
<dbReference type="InterPro" id="IPR053203">
    <property type="entry name" value="Cisplatin_resist-associated"/>
</dbReference>
<keyword evidence="3" id="KW-1185">Reference proteome</keyword>
<feature type="region of interest" description="Disordered" evidence="1">
    <location>
        <begin position="1"/>
        <end position="136"/>
    </location>
</feature>
<evidence type="ECO:0000256" key="1">
    <source>
        <dbReference type="SAM" id="MobiDB-lite"/>
    </source>
</evidence>
<dbReference type="Proteomes" id="UP000241462">
    <property type="component" value="Unassembled WGS sequence"/>
</dbReference>
<accession>A0A2T3AMY3</accession>
<dbReference type="Pfam" id="PF12223">
    <property type="entry name" value="DUF3602"/>
    <property type="match status" value="1"/>
</dbReference>
<evidence type="ECO:0000313" key="2">
    <source>
        <dbReference type="EMBL" id="PSS03805.1"/>
    </source>
</evidence>
<dbReference type="PANTHER" id="PTHR34693:SF1">
    <property type="entry name" value="PROTEIN PAR32"/>
    <property type="match status" value="1"/>
</dbReference>
<sequence length="164" mass="17376">MSGMIRVGRGGAGNFISQKDVQEAERAQNNNDPEAQKLPQPQPPSDGTAPASAAPEAPVYVRSGRGGSGNYAEPPTIDESRAREEVVSKTKAAVDASLAGKPRVRLSGRGGAGNWTDGVVDKDADDAADPEVKQQQIEDQVAHDIEAMLAPPPKTYHQHDRDLD</sequence>
<proteinExistence type="predicted"/>
<reference evidence="2 3" key="1">
    <citation type="journal article" date="2018" name="Mycol. Prog.">
        <title>Coniella lustricola, a new species from submerged detritus.</title>
        <authorList>
            <person name="Raudabaugh D.B."/>
            <person name="Iturriaga T."/>
            <person name="Carver A."/>
            <person name="Mondo S."/>
            <person name="Pangilinan J."/>
            <person name="Lipzen A."/>
            <person name="He G."/>
            <person name="Amirebrahimi M."/>
            <person name="Grigoriev I.V."/>
            <person name="Miller A.N."/>
        </authorList>
    </citation>
    <scope>NUCLEOTIDE SEQUENCE [LARGE SCALE GENOMIC DNA]</scope>
    <source>
        <strain evidence="2 3">B22-T-1</strain>
    </source>
</reference>
<dbReference type="AlphaFoldDB" id="A0A2T3AMY3"/>
<dbReference type="InParanoid" id="A0A2T3AMY3"/>
<dbReference type="PANTHER" id="PTHR34693">
    <property type="entry name" value="PROTEIN PAR32"/>
    <property type="match status" value="1"/>
</dbReference>
<dbReference type="InterPro" id="IPR022024">
    <property type="entry name" value="DUF3602"/>
</dbReference>
<dbReference type="EMBL" id="KZ678373">
    <property type="protein sequence ID" value="PSS03805.1"/>
    <property type="molecule type" value="Genomic_DNA"/>
</dbReference>